<dbReference type="InterPro" id="IPR011608">
    <property type="entry name" value="PRD"/>
</dbReference>
<dbReference type="InterPro" id="IPR036634">
    <property type="entry name" value="PRD_sf"/>
</dbReference>
<dbReference type="Pfam" id="PF00874">
    <property type="entry name" value="PRD"/>
    <property type="match status" value="1"/>
</dbReference>
<evidence type="ECO:0000313" key="3">
    <source>
        <dbReference type="Proteomes" id="UP000719942"/>
    </source>
</evidence>
<evidence type="ECO:0000259" key="1">
    <source>
        <dbReference type="PROSITE" id="PS51372"/>
    </source>
</evidence>
<evidence type="ECO:0000313" key="2">
    <source>
        <dbReference type="EMBL" id="MBW7571921.1"/>
    </source>
</evidence>
<name>A0ABS7DMZ9_9FIRM</name>
<gene>
    <name evidence="2" type="ORF">J5W02_03775</name>
</gene>
<dbReference type="PROSITE" id="PS51372">
    <property type="entry name" value="PRD_2"/>
    <property type="match status" value="1"/>
</dbReference>
<dbReference type="SUPFAM" id="SSF63520">
    <property type="entry name" value="PTS-regulatory domain, PRD"/>
    <property type="match status" value="1"/>
</dbReference>
<dbReference type="Proteomes" id="UP000719942">
    <property type="component" value="Unassembled WGS sequence"/>
</dbReference>
<proteinExistence type="predicted"/>
<accession>A0ABS7DMZ9</accession>
<dbReference type="EMBL" id="JAGFNZ010000001">
    <property type="protein sequence ID" value="MBW7571921.1"/>
    <property type="molecule type" value="Genomic_DNA"/>
</dbReference>
<keyword evidence="3" id="KW-1185">Reference proteome</keyword>
<reference evidence="2 3" key="1">
    <citation type="submission" date="2021-03" db="EMBL/GenBank/DDBJ databases">
        <title>Caproiciproducens sp. nov. isolated from feces of cow.</title>
        <authorList>
            <person name="Choi J.-Y."/>
        </authorList>
    </citation>
    <scope>NUCLEOTIDE SEQUENCE [LARGE SCALE GENOMIC DNA]</scope>
    <source>
        <strain evidence="2 3">AGMB10547</strain>
    </source>
</reference>
<dbReference type="RefSeq" id="WP_219964295.1">
    <property type="nucleotide sequence ID" value="NZ_JAGFNZ010000001.1"/>
</dbReference>
<sequence>MERINLMKECGMIDDPACVDLVRIVKIFKEDFQFDLTEENGGVMITHIGAAINRLKSGEEIEPLGREVLKQAEEEPSYPTALAILDQVKQEMVCKLPDIEQEFLLVHICNTLAAN</sequence>
<dbReference type="Gene3D" id="1.10.1790.10">
    <property type="entry name" value="PRD domain"/>
    <property type="match status" value="1"/>
</dbReference>
<feature type="domain" description="PRD" evidence="1">
    <location>
        <begin position="12"/>
        <end position="115"/>
    </location>
</feature>
<comment type="caution">
    <text evidence="2">The sequence shown here is derived from an EMBL/GenBank/DDBJ whole genome shotgun (WGS) entry which is preliminary data.</text>
</comment>
<protein>
    <submittedName>
        <fullName evidence="2">PRD domain-containing protein</fullName>
    </submittedName>
</protein>
<organism evidence="2 3">
    <name type="scientific">Caproiciproducens faecalis</name>
    <dbReference type="NCBI Taxonomy" id="2820301"/>
    <lineage>
        <taxon>Bacteria</taxon>
        <taxon>Bacillati</taxon>
        <taxon>Bacillota</taxon>
        <taxon>Clostridia</taxon>
        <taxon>Eubacteriales</taxon>
        <taxon>Acutalibacteraceae</taxon>
        <taxon>Caproiciproducens</taxon>
    </lineage>
</organism>